<keyword evidence="2" id="KW-0472">Membrane</keyword>
<dbReference type="EMBL" id="VRKQ01000008">
    <property type="protein sequence ID" value="TXG39523.1"/>
    <property type="molecule type" value="Genomic_DNA"/>
</dbReference>
<proteinExistence type="predicted"/>
<keyword evidence="2" id="KW-0812">Transmembrane</keyword>
<feature type="domain" description="DUF6377" evidence="4">
    <location>
        <begin position="258"/>
        <end position="512"/>
    </location>
</feature>
<feature type="chain" id="PRO_5023087040" evidence="3">
    <location>
        <begin position="19"/>
        <end position="547"/>
    </location>
</feature>
<gene>
    <name evidence="5" type="ORF">FUA22_06535</name>
</gene>
<dbReference type="AlphaFoldDB" id="A0A5C7GMF7"/>
<evidence type="ECO:0000313" key="6">
    <source>
        <dbReference type="Proteomes" id="UP000321080"/>
    </source>
</evidence>
<dbReference type="Pfam" id="PF19904">
    <property type="entry name" value="DUF6377"/>
    <property type="match status" value="1"/>
</dbReference>
<evidence type="ECO:0000256" key="1">
    <source>
        <dbReference type="SAM" id="Coils"/>
    </source>
</evidence>
<dbReference type="InterPro" id="IPR045957">
    <property type="entry name" value="DUF6377"/>
</dbReference>
<evidence type="ECO:0000256" key="2">
    <source>
        <dbReference type="SAM" id="Phobius"/>
    </source>
</evidence>
<comment type="caution">
    <text evidence="5">The sequence shown here is derived from an EMBL/GenBank/DDBJ whole genome shotgun (WGS) entry which is preliminary data.</text>
</comment>
<keyword evidence="1" id="KW-0175">Coiled coil</keyword>
<feature type="coiled-coil region" evidence="1">
    <location>
        <begin position="358"/>
        <end position="396"/>
    </location>
</feature>
<keyword evidence="6" id="KW-1185">Reference proteome</keyword>
<dbReference type="InterPro" id="IPR011990">
    <property type="entry name" value="TPR-like_helical_dom_sf"/>
</dbReference>
<dbReference type="RefSeq" id="WP_147767093.1">
    <property type="nucleotide sequence ID" value="NZ_VRKQ01000008.1"/>
</dbReference>
<feature type="transmembrane region" description="Helical" evidence="2">
    <location>
        <begin position="334"/>
        <end position="352"/>
    </location>
</feature>
<keyword evidence="2" id="KW-1133">Transmembrane helix</keyword>
<sequence>MARSIFFILFLFTSTLNAQNLDSLFQELETTMSKRKHYDERKKTRINNIKKLLSDQDINSENRYFLTSRLILENEYYSFNESLHYINNNIDLATSIGKDSLKTESILKLSNILATSGRYTESLNLLDGINRKVIPNGLLLRFYGNYKKCYDELKNSSEVKRISEKYRGLYRAYSDSLNTEISRNDKESIEYLIVIEQNYRDANKLGEALKINEEILSKSISGTRDFSFAAFNRSYMLRWLNDDKLNQKKYLILSAISDIKGAIKDNASLTNLAEVLFEEGDVERAHKFINFSLEDAQFYNSQLRFLHISNISPQISNSFEARIQKQRNKLQKQLMFISALSIILLMALYFIFKQFQKIKQAREQAKVVNVKLRELNEELKVKNEDLRQIHDELADVGRVKEQYIGSFLNLYSEYIDKLDGYRKMVRKYILTNKVNKLLELTKSKQVIEEELKLFYSNFDKSFLHIYPNFINSVNGLLKPEEQIQIGDNEQLNTELRILALIRLGITNSSKISKILRYSVNTIYNYRVKLRNGAIKRDEFEDLVKNIG</sequence>
<organism evidence="5 6">
    <name type="scientific">Seonamhaeicola maritimus</name>
    <dbReference type="NCBI Taxonomy" id="2591822"/>
    <lineage>
        <taxon>Bacteria</taxon>
        <taxon>Pseudomonadati</taxon>
        <taxon>Bacteroidota</taxon>
        <taxon>Flavobacteriia</taxon>
        <taxon>Flavobacteriales</taxon>
        <taxon>Flavobacteriaceae</taxon>
    </lineage>
</organism>
<protein>
    <submittedName>
        <fullName evidence="5">Transcriptional regulator</fullName>
    </submittedName>
</protein>
<dbReference type="Proteomes" id="UP000321080">
    <property type="component" value="Unassembled WGS sequence"/>
</dbReference>
<evidence type="ECO:0000256" key="3">
    <source>
        <dbReference type="SAM" id="SignalP"/>
    </source>
</evidence>
<evidence type="ECO:0000259" key="4">
    <source>
        <dbReference type="Pfam" id="PF19904"/>
    </source>
</evidence>
<dbReference type="SUPFAM" id="SSF48452">
    <property type="entry name" value="TPR-like"/>
    <property type="match status" value="1"/>
</dbReference>
<feature type="signal peptide" evidence="3">
    <location>
        <begin position="1"/>
        <end position="18"/>
    </location>
</feature>
<reference evidence="5 6" key="1">
    <citation type="submission" date="2019-08" db="EMBL/GenBank/DDBJ databases">
        <title>Seonamhaeicola sediminis sp. nov., isolated from marine sediment.</title>
        <authorList>
            <person name="Cao W.R."/>
        </authorList>
    </citation>
    <scope>NUCLEOTIDE SEQUENCE [LARGE SCALE GENOMIC DNA]</scope>
    <source>
        <strain evidence="5 6">1505</strain>
    </source>
</reference>
<accession>A0A5C7GMF7</accession>
<name>A0A5C7GMF7_9FLAO</name>
<keyword evidence="3" id="KW-0732">Signal</keyword>
<dbReference type="OrthoDB" id="1044679at2"/>
<evidence type="ECO:0000313" key="5">
    <source>
        <dbReference type="EMBL" id="TXG39523.1"/>
    </source>
</evidence>